<keyword evidence="2 3" id="KW-0040">ANK repeat</keyword>
<dbReference type="PROSITE" id="PS50088">
    <property type="entry name" value="ANK_REPEAT"/>
    <property type="match status" value="2"/>
</dbReference>
<evidence type="ECO:0000256" key="3">
    <source>
        <dbReference type="PROSITE-ProRule" id="PRU00023"/>
    </source>
</evidence>
<dbReference type="OMA" id="KEATRWE"/>
<protein>
    <submittedName>
        <fullName evidence="4">Uncharacterized protein</fullName>
    </submittedName>
</protein>
<dbReference type="Gene3D" id="1.25.40.20">
    <property type="entry name" value="Ankyrin repeat-containing domain"/>
    <property type="match status" value="2"/>
</dbReference>
<dbReference type="EnsemblMetazoa" id="MESCA008234-RA">
    <property type="protein sequence ID" value="MESCA008234-PA"/>
    <property type="gene ID" value="MESCA008234"/>
</dbReference>
<sequence>MSTRFHHAVKDGLLDVLKEATKADANSRDEEGMTPLLWTAYEGQLEALKLLIGRGGNPGVRNNSGDTALHLAAKRGHIACVDLLLKLGENIYSLNLDKYTAKDLAGISNQEKVLSYLDKEMHRFEIFNKRKAESLQLEAEKDLQTFIAQINRRKSKGNFLDHLKIRSKTKADSVIQCQK</sequence>
<feature type="repeat" description="ANK" evidence="3">
    <location>
        <begin position="31"/>
        <end position="63"/>
    </location>
</feature>
<dbReference type="PANTHER" id="PTHR24201">
    <property type="entry name" value="ANK_REP_REGION DOMAIN-CONTAINING PROTEIN"/>
    <property type="match status" value="1"/>
</dbReference>
<dbReference type="HOGENOM" id="CLU_1505164_0_0_1"/>
<dbReference type="InterPro" id="IPR036770">
    <property type="entry name" value="Ankyrin_rpt-contain_sf"/>
</dbReference>
<dbReference type="PANTHER" id="PTHR24201:SF15">
    <property type="entry name" value="ANKYRIN REPEAT DOMAIN-CONTAINING PROTEIN 66"/>
    <property type="match status" value="1"/>
</dbReference>
<reference evidence="4" key="2">
    <citation type="submission" date="2015-06" db="UniProtKB">
        <authorList>
            <consortium name="EnsemblMetazoa"/>
        </authorList>
    </citation>
    <scope>IDENTIFICATION</scope>
</reference>
<evidence type="ECO:0000313" key="5">
    <source>
        <dbReference type="Proteomes" id="UP000015102"/>
    </source>
</evidence>
<dbReference type="AlphaFoldDB" id="T1GWQ5"/>
<dbReference type="Pfam" id="PF12796">
    <property type="entry name" value="Ank_2"/>
    <property type="match status" value="1"/>
</dbReference>
<proteinExistence type="predicted"/>
<reference evidence="5" key="1">
    <citation type="submission" date="2013-02" db="EMBL/GenBank/DDBJ databases">
        <authorList>
            <person name="Hughes D."/>
        </authorList>
    </citation>
    <scope>NUCLEOTIDE SEQUENCE</scope>
    <source>
        <strain>Durham</strain>
        <strain evidence="5">NC isolate 2 -- Noor lab</strain>
    </source>
</reference>
<evidence type="ECO:0000313" key="4">
    <source>
        <dbReference type="EnsemblMetazoa" id="MESCA008234-PA"/>
    </source>
</evidence>
<dbReference type="SMART" id="SM00248">
    <property type="entry name" value="ANK"/>
    <property type="match status" value="3"/>
</dbReference>
<keyword evidence="5" id="KW-1185">Reference proteome</keyword>
<dbReference type="EMBL" id="CAQQ02196410">
    <property type="status" value="NOT_ANNOTATED_CDS"/>
    <property type="molecule type" value="Genomic_DNA"/>
</dbReference>
<dbReference type="STRING" id="36166.T1GWQ5"/>
<feature type="repeat" description="ANK" evidence="3">
    <location>
        <begin position="64"/>
        <end position="96"/>
    </location>
</feature>
<dbReference type="PROSITE" id="PS50297">
    <property type="entry name" value="ANK_REP_REGION"/>
    <property type="match status" value="2"/>
</dbReference>
<organism evidence="4 5">
    <name type="scientific">Megaselia scalaris</name>
    <name type="common">Humpbacked fly</name>
    <name type="synonym">Phora scalaris</name>
    <dbReference type="NCBI Taxonomy" id="36166"/>
    <lineage>
        <taxon>Eukaryota</taxon>
        <taxon>Metazoa</taxon>
        <taxon>Ecdysozoa</taxon>
        <taxon>Arthropoda</taxon>
        <taxon>Hexapoda</taxon>
        <taxon>Insecta</taxon>
        <taxon>Pterygota</taxon>
        <taxon>Neoptera</taxon>
        <taxon>Endopterygota</taxon>
        <taxon>Diptera</taxon>
        <taxon>Brachycera</taxon>
        <taxon>Muscomorpha</taxon>
        <taxon>Platypezoidea</taxon>
        <taxon>Phoridae</taxon>
        <taxon>Megaseliini</taxon>
        <taxon>Megaselia</taxon>
    </lineage>
</organism>
<name>T1GWQ5_MEGSC</name>
<dbReference type="SUPFAM" id="SSF48403">
    <property type="entry name" value="Ankyrin repeat"/>
    <property type="match status" value="1"/>
</dbReference>
<accession>T1GWQ5</accession>
<evidence type="ECO:0000256" key="1">
    <source>
        <dbReference type="ARBA" id="ARBA00022737"/>
    </source>
</evidence>
<keyword evidence="1" id="KW-0677">Repeat</keyword>
<evidence type="ECO:0000256" key="2">
    <source>
        <dbReference type="ARBA" id="ARBA00023043"/>
    </source>
</evidence>
<dbReference type="InterPro" id="IPR050776">
    <property type="entry name" value="Ank_Repeat/CDKN_Inhibitor"/>
</dbReference>
<dbReference type="Proteomes" id="UP000015102">
    <property type="component" value="Unassembled WGS sequence"/>
</dbReference>
<dbReference type="InterPro" id="IPR002110">
    <property type="entry name" value="Ankyrin_rpt"/>
</dbReference>